<keyword evidence="3" id="KW-1185">Reference proteome</keyword>
<dbReference type="EMBL" id="JAKMXF010000110">
    <property type="protein sequence ID" value="KAI6658098.1"/>
    <property type="molecule type" value="Genomic_DNA"/>
</dbReference>
<comment type="caution">
    <text evidence="2">The sequence shown here is derived from an EMBL/GenBank/DDBJ whole genome shotgun (WGS) entry which is preliminary data.</text>
</comment>
<accession>A0AAV7KA53</accession>
<feature type="compositionally biased region" description="Polar residues" evidence="1">
    <location>
        <begin position="23"/>
        <end position="41"/>
    </location>
</feature>
<name>A0AAV7KA53_9METZ</name>
<dbReference type="Proteomes" id="UP001165289">
    <property type="component" value="Unassembled WGS sequence"/>
</dbReference>
<evidence type="ECO:0000313" key="3">
    <source>
        <dbReference type="Proteomes" id="UP001165289"/>
    </source>
</evidence>
<reference evidence="2 3" key="1">
    <citation type="journal article" date="2023" name="BMC Biol.">
        <title>The compact genome of the sponge Oopsacas minuta (Hexactinellida) is lacking key metazoan core genes.</title>
        <authorList>
            <person name="Santini S."/>
            <person name="Schenkelaars Q."/>
            <person name="Jourda C."/>
            <person name="Duchesne M."/>
            <person name="Belahbib H."/>
            <person name="Rocher C."/>
            <person name="Selva M."/>
            <person name="Riesgo A."/>
            <person name="Vervoort M."/>
            <person name="Leys S.P."/>
            <person name="Kodjabachian L."/>
            <person name="Le Bivic A."/>
            <person name="Borchiellini C."/>
            <person name="Claverie J.M."/>
            <person name="Renard E."/>
        </authorList>
    </citation>
    <scope>NUCLEOTIDE SEQUENCE [LARGE SCALE GENOMIC DNA]</scope>
    <source>
        <strain evidence="2">SPO-2</strain>
    </source>
</reference>
<dbReference type="AlphaFoldDB" id="A0AAV7KA53"/>
<feature type="region of interest" description="Disordered" evidence="1">
    <location>
        <begin position="1"/>
        <end position="41"/>
    </location>
</feature>
<evidence type="ECO:0000313" key="2">
    <source>
        <dbReference type="EMBL" id="KAI6658098.1"/>
    </source>
</evidence>
<gene>
    <name evidence="2" type="ORF">LOD99_15811</name>
</gene>
<sequence length="297" mass="33681">MESLNELSQTGEDIPDIPDIPENATQSPQSVSPITTDNIDLPANQNEEFDILLAEADRIYEGNYDVIETETETIFEPTKYMRAITKIQKFDTKLRVLSMRDKALRRHSRAMKALLESGKLEEAEYLALQVPANEKIDEECTEQDGIFHQTELNSEQTVHFPRINTQVNLVGVEKEDIPKDTENITLTETDEKRLEEILDNEPCDTLVTEESIGMQEIDSKLELLGTVTDNRPPNDVLQSYSSSIDDILSREELINPFSSSEDYELKRIDMELGVLASKEDIAISQCVEAILSQIQDK</sequence>
<evidence type="ECO:0000256" key="1">
    <source>
        <dbReference type="SAM" id="MobiDB-lite"/>
    </source>
</evidence>
<feature type="compositionally biased region" description="Polar residues" evidence="1">
    <location>
        <begin position="1"/>
        <end position="11"/>
    </location>
</feature>
<protein>
    <submittedName>
        <fullName evidence="2">Uncharacterized protein</fullName>
    </submittedName>
</protein>
<proteinExistence type="predicted"/>
<organism evidence="2 3">
    <name type="scientific">Oopsacas minuta</name>
    <dbReference type="NCBI Taxonomy" id="111878"/>
    <lineage>
        <taxon>Eukaryota</taxon>
        <taxon>Metazoa</taxon>
        <taxon>Porifera</taxon>
        <taxon>Hexactinellida</taxon>
        <taxon>Hexasterophora</taxon>
        <taxon>Lyssacinosida</taxon>
        <taxon>Leucopsacidae</taxon>
        <taxon>Oopsacas</taxon>
    </lineage>
</organism>